<evidence type="ECO:0000313" key="1">
    <source>
        <dbReference type="EMBL" id="HEF27135.1"/>
    </source>
</evidence>
<comment type="caution">
    <text evidence="1">The sequence shown here is derived from an EMBL/GenBank/DDBJ whole genome shotgun (WGS) entry which is preliminary data.</text>
</comment>
<sequence length="263" mass="29564">MSEVTVQFKASLLWVALFISVSGCAKDRSMSPPQQGEKVSVIIKVPNELEPSTMHVMYRSAVCPRITRDGYGRPKSIDGHNGFDVTLKRSKDDLYETELHVDGGGPCRWRLSNVSFGVQYRVTTPFGEDVMPGGGGALVIVFDKNNPQRRVSSPITVSGEVLDIVEDYYPLISEHFIGGYRRYSSLVGVGGGDLRYNAPKVRNIYFEPVLHREYIVKSIAPKKNLLGDFTKFYYPDGTIKSDRRSEADFEKMQEIRLKAEAKR</sequence>
<dbReference type="AlphaFoldDB" id="A0A7C2BA20"/>
<name>A0A7C2BA20_9PSED</name>
<dbReference type="EMBL" id="DSIN01000026">
    <property type="protein sequence ID" value="HEF27135.1"/>
    <property type="molecule type" value="Genomic_DNA"/>
</dbReference>
<accession>A0A7C2BA20</accession>
<organism evidence="1">
    <name type="scientific">Pseudomonas graminis</name>
    <dbReference type="NCBI Taxonomy" id="158627"/>
    <lineage>
        <taxon>Bacteria</taxon>
        <taxon>Pseudomonadati</taxon>
        <taxon>Pseudomonadota</taxon>
        <taxon>Gammaproteobacteria</taxon>
        <taxon>Pseudomonadales</taxon>
        <taxon>Pseudomonadaceae</taxon>
        <taxon>Pseudomonas</taxon>
    </lineage>
</organism>
<proteinExistence type="predicted"/>
<protein>
    <submittedName>
        <fullName evidence="1">Uncharacterized protein</fullName>
    </submittedName>
</protein>
<gene>
    <name evidence="1" type="ORF">ENP23_15320</name>
</gene>
<reference evidence="1" key="1">
    <citation type="journal article" date="2020" name="mSystems">
        <title>Genome- and Community-Level Interaction Insights into Carbon Utilization and Element Cycling Functions of Hydrothermarchaeota in Hydrothermal Sediment.</title>
        <authorList>
            <person name="Zhou Z."/>
            <person name="Liu Y."/>
            <person name="Xu W."/>
            <person name="Pan J."/>
            <person name="Luo Z.H."/>
            <person name="Li M."/>
        </authorList>
    </citation>
    <scope>NUCLEOTIDE SEQUENCE [LARGE SCALE GENOMIC DNA]</scope>
    <source>
        <strain evidence="1">SpSt-200</strain>
    </source>
</reference>